<dbReference type="Proteomes" id="UP000528322">
    <property type="component" value="Unassembled WGS sequence"/>
</dbReference>
<evidence type="ECO:0000256" key="2">
    <source>
        <dbReference type="SAM" id="Phobius"/>
    </source>
</evidence>
<dbReference type="PANTHER" id="PTHR41259">
    <property type="entry name" value="DOUBLE-STRAND BREAK REPAIR RAD50 ATPASE, PUTATIVE-RELATED"/>
    <property type="match status" value="1"/>
</dbReference>
<feature type="coiled-coil region" evidence="1">
    <location>
        <begin position="466"/>
        <end position="614"/>
    </location>
</feature>
<feature type="transmembrane region" description="Helical" evidence="2">
    <location>
        <begin position="394"/>
        <end position="411"/>
    </location>
</feature>
<reference evidence="3 4" key="1">
    <citation type="submission" date="2020-08" db="EMBL/GenBank/DDBJ databases">
        <title>Genomic Encyclopedia of Type Strains, Phase IV (KMG-IV): sequencing the most valuable type-strain genomes for metagenomic binning, comparative biology and taxonomic classification.</title>
        <authorList>
            <person name="Goeker M."/>
        </authorList>
    </citation>
    <scope>NUCLEOTIDE SEQUENCE [LARGE SCALE GENOMIC DNA]</scope>
    <source>
        <strain evidence="3 4">DSM 22071</strain>
    </source>
</reference>
<feature type="coiled-coil region" evidence="1">
    <location>
        <begin position="159"/>
        <end position="206"/>
    </location>
</feature>
<evidence type="ECO:0000313" key="4">
    <source>
        <dbReference type="Proteomes" id="UP000528322"/>
    </source>
</evidence>
<accession>A0A7W7Y4I0</accession>
<evidence type="ECO:0000313" key="3">
    <source>
        <dbReference type="EMBL" id="MBB5021940.1"/>
    </source>
</evidence>
<keyword evidence="2" id="KW-0472">Membrane</keyword>
<dbReference type="GO" id="GO:0004527">
    <property type="term" value="F:exonuclease activity"/>
    <property type="evidence" value="ECO:0007669"/>
    <property type="project" value="UniProtKB-KW"/>
</dbReference>
<comment type="caution">
    <text evidence="3">The sequence shown here is derived from an EMBL/GenBank/DDBJ whole genome shotgun (WGS) entry which is preliminary data.</text>
</comment>
<dbReference type="InterPro" id="IPR027417">
    <property type="entry name" value="P-loop_NTPase"/>
</dbReference>
<keyword evidence="2" id="KW-0812">Transmembrane</keyword>
<keyword evidence="2" id="KW-1133">Transmembrane helix</keyword>
<sequence length="1140" mass="131206">MKLVKLHIDTLPGIESGLSIDAIGLGTNLITGPNAIGKSSLIRSLRYLIGEPQSADPAALSLNAEFVDGDNRFVVRRLGRDITWQCNGEPTSRPSLPRPEQLHCYWLSMEDLLGAHSGDSYLLAELRRSMSGGCDLPALRSDPRFLVGSRVGYSEARNLREAQKQVQQIESSYEELRRNESRVPQLQEEIARCRQARKEQQQLERALQWLYCREQWQRVQSELAALPPHMERLRGDEWRRLESLRNKRRELHQQRGQAHGRVEHSRQQLLQTGLEQHQPSRTDLASRQREVQQLQHLMDQRREVNQQCDRLQAQRQAAVEALGGSGENPPCLSPHDVQRAQDLAGKHQQALHHCQQLEPLLAATPEPDPQEQQRCNQAANILRQWLASLTLPRTLPPAALVAAGGGLLAAVASLWFSLWIALVPAAVGTLGAMWAWWQVQQFHREQRRLQEHYQQTVDQKPSRWQRTEVQEHLQALELRIADLQHQQVRFQAAQDIAARLEAARTELAQLDAQCETFGSELNLDPRLTIGAQAHFAHLVESYQRAQQEYLAGETQRKRLEEEIAQVQSRISAYIIRWQAEADPAMEAPALQISLDDLATRLEQAQSAQREMETTWRDITRLDKEIQQLADEEGSVFTEVGLEPGQDQELQHRLDQLPRWRELQKDQIKWQSHETEQRVALEQYPRLVALVEADRRDELEKQREQAAQRASTLEQRQEELTTIQTRLAEAGRDGRLEQALAEVERYRTSLEERYQESQLARTAQLLLDGVEGEYRREHEPAVLRYARQRFQRFTHYHFDIELDDGGDIRARDVQYQASRSLTELSTATRMQLLLAMRLAWAQHLEQGQASLPLFLDEALTTSDEHRFTQVVQSLDQIVQEEQRQLFYLSARRHEVALWKRIAQEPPHHIDLAQLRFATVDDESLELVSVATEPLPTPEGQDAAAYAHTLGLPPVDLYQPLSTLHIFHLLRDDLWLLHHLMENWRIFSLGQLENLLYSSAVDAAISDPRKRQQLQNRCQTARAWMGAWRHGRGRPVNRTVLEDSGCISEKFMDGVAELAQSVDSDGMALIDGLRRGEVPRFRAKNIDELEQWLEENEYIAPQQEPLDVDERQRTVLQQVAAEVPMEELRQVVQWMEEVRPGV</sequence>
<keyword evidence="3" id="KW-0540">Nuclease</keyword>
<gene>
    <name evidence="3" type="ORF">HNR37_001254</name>
</gene>
<dbReference type="RefSeq" id="WP_183731540.1">
    <property type="nucleotide sequence ID" value="NZ_JACHID010000006.1"/>
</dbReference>
<dbReference type="SUPFAM" id="SSF52540">
    <property type="entry name" value="P-loop containing nucleoside triphosphate hydrolases"/>
    <property type="match status" value="1"/>
</dbReference>
<keyword evidence="1" id="KW-0175">Coiled coil</keyword>
<feature type="coiled-coil region" evidence="1">
    <location>
        <begin position="287"/>
        <end position="321"/>
    </location>
</feature>
<evidence type="ECO:0000256" key="1">
    <source>
        <dbReference type="SAM" id="Coils"/>
    </source>
</evidence>
<dbReference type="PANTHER" id="PTHR41259:SF1">
    <property type="entry name" value="DOUBLE-STRAND BREAK REPAIR RAD50 ATPASE, PUTATIVE-RELATED"/>
    <property type="match status" value="1"/>
</dbReference>
<keyword evidence="4" id="KW-1185">Reference proteome</keyword>
<protein>
    <submittedName>
        <fullName evidence="3">DNA repair exonuclease SbcCD ATPase subunit</fullName>
    </submittedName>
</protein>
<dbReference type="Gene3D" id="3.40.50.300">
    <property type="entry name" value="P-loop containing nucleotide triphosphate hydrolases"/>
    <property type="match status" value="2"/>
</dbReference>
<keyword evidence="3" id="KW-0269">Exonuclease</keyword>
<name>A0A7W7Y4I0_9BACT</name>
<dbReference type="EMBL" id="JACHID010000006">
    <property type="protein sequence ID" value="MBB5021940.1"/>
    <property type="molecule type" value="Genomic_DNA"/>
</dbReference>
<organism evidence="3 4">
    <name type="scientific">Desulfurispira natronophila</name>
    <dbReference type="NCBI Taxonomy" id="682562"/>
    <lineage>
        <taxon>Bacteria</taxon>
        <taxon>Pseudomonadati</taxon>
        <taxon>Chrysiogenota</taxon>
        <taxon>Chrysiogenia</taxon>
        <taxon>Chrysiogenales</taxon>
        <taxon>Chrysiogenaceae</taxon>
        <taxon>Desulfurispira</taxon>
    </lineage>
</organism>
<keyword evidence="3" id="KW-0378">Hydrolase</keyword>
<feature type="coiled-coil region" evidence="1">
    <location>
        <begin position="695"/>
        <end position="755"/>
    </location>
</feature>
<feature type="transmembrane region" description="Helical" evidence="2">
    <location>
        <begin position="418"/>
        <end position="437"/>
    </location>
</feature>
<proteinExistence type="predicted"/>
<dbReference type="AlphaFoldDB" id="A0A7W7Y4I0"/>